<accession>A0A1D1UPX5</accession>
<protein>
    <submittedName>
        <fullName evidence="1">Uncharacterized protein</fullName>
    </submittedName>
</protein>
<gene>
    <name evidence="1" type="primary">RvY_02227-1</name>
    <name evidence="1" type="synonym">RvY_02227.1</name>
    <name evidence="1" type="ORF">RvY_02227</name>
</gene>
<dbReference type="Proteomes" id="UP000186922">
    <property type="component" value="Unassembled WGS sequence"/>
</dbReference>
<evidence type="ECO:0000313" key="1">
    <source>
        <dbReference type="EMBL" id="GAU89712.1"/>
    </source>
</evidence>
<name>A0A1D1UPX5_RAMVA</name>
<proteinExistence type="predicted"/>
<sequence length="58" mass="6537">MNRKYDFGVEKKEFHAGNGQQQRVINRCCNTCSECPKPLDSTVPNVRTVPLLNGNETV</sequence>
<reference evidence="1 2" key="1">
    <citation type="journal article" date="2016" name="Nat. Commun.">
        <title>Extremotolerant tardigrade genome and improved radiotolerance of human cultured cells by tardigrade-unique protein.</title>
        <authorList>
            <person name="Hashimoto T."/>
            <person name="Horikawa D.D."/>
            <person name="Saito Y."/>
            <person name="Kuwahara H."/>
            <person name="Kozuka-Hata H."/>
            <person name="Shin-I T."/>
            <person name="Minakuchi Y."/>
            <person name="Ohishi K."/>
            <person name="Motoyama A."/>
            <person name="Aizu T."/>
            <person name="Enomoto A."/>
            <person name="Kondo K."/>
            <person name="Tanaka S."/>
            <person name="Hara Y."/>
            <person name="Koshikawa S."/>
            <person name="Sagara H."/>
            <person name="Miura T."/>
            <person name="Yokobori S."/>
            <person name="Miyagawa K."/>
            <person name="Suzuki Y."/>
            <person name="Kubo T."/>
            <person name="Oyama M."/>
            <person name="Kohara Y."/>
            <person name="Fujiyama A."/>
            <person name="Arakawa K."/>
            <person name="Katayama T."/>
            <person name="Toyoda A."/>
            <person name="Kunieda T."/>
        </authorList>
    </citation>
    <scope>NUCLEOTIDE SEQUENCE [LARGE SCALE GENOMIC DNA]</scope>
    <source>
        <strain evidence="1 2">YOKOZUNA-1</strain>
    </source>
</reference>
<evidence type="ECO:0000313" key="2">
    <source>
        <dbReference type="Proteomes" id="UP000186922"/>
    </source>
</evidence>
<comment type="caution">
    <text evidence="1">The sequence shown here is derived from an EMBL/GenBank/DDBJ whole genome shotgun (WGS) entry which is preliminary data.</text>
</comment>
<dbReference type="EMBL" id="BDGG01000001">
    <property type="protein sequence ID" value="GAU89712.1"/>
    <property type="molecule type" value="Genomic_DNA"/>
</dbReference>
<keyword evidence="2" id="KW-1185">Reference proteome</keyword>
<dbReference type="AlphaFoldDB" id="A0A1D1UPX5"/>
<organism evidence="1 2">
    <name type="scientific">Ramazzottius varieornatus</name>
    <name type="common">Water bear</name>
    <name type="synonym">Tardigrade</name>
    <dbReference type="NCBI Taxonomy" id="947166"/>
    <lineage>
        <taxon>Eukaryota</taxon>
        <taxon>Metazoa</taxon>
        <taxon>Ecdysozoa</taxon>
        <taxon>Tardigrada</taxon>
        <taxon>Eutardigrada</taxon>
        <taxon>Parachela</taxon>
        <taxon>Hypsibioidea</taxon>
        <taxon>Ramazzottiidae</taxon>
        <taxon>Ramazzottius</taxon>
    </lineage>
</organism>